<dbReference type="EMBL" id="JAJTWT010000007">
    <property type="protein sequence ID" value="MCE4538925.1"/>
    <property type="molecule type" value="Genomic_DNA"/>
</dbReference>
<evidence type="ECO:0000313" key="3">
    <source>
        <dbReference type="Proteomes" id="UP001201463"/>
    </source>
</evidence>
<feature type="chain" id="PRO_5045286479" description="WD40-like Beta Propeller Repeat" evidence="1">
    <location>
        <begin position="19"/>
        <end position="291"/>
    </location>
</feature>
<evidence type="ECO:0008006" key="4">
    <source>
        <dbReference type="Google" id="ProtNLM"/>
    </source>
</evidence>
<dbReference type="Proteomes" id="UP001201463">
    <property type="component" value="Unassembled WGS sequence"/>
</dbReference>
<protein>
    <recommendedName>
        <fullName evidence="4">WD40-like Beta Propeller Repeat</fullName>
    </recommendedName>
</protein>
<proteinExistence type="predicted"/>
<evidence type="ECO:0000313" key="2">
    <source>
        <dbReference type="EMBL" id="MCE4538925.1"/>
    </source>
</evidence>
<organism evidence="2 3">
    <name type="scientific">Pelomonas caseinilytica</name>
    <dbReference type="NCBI Taxonomy" id="2906763"/>
    <lineage>
        <taxon>Bacteria</taxon>
        <taxon>Pseudomonadati</taxon>
        <taxon>Pseudomonadota</taxon>
        <taxon>Betaproteobacteria</taxon>
        <taxon>Burkholderiales</taxon>
        <taxon>Sphaerotilaceae</taxon>
        <taxon>Roseateles</taxon>
    </lineage>
</organism>
<feature type="signal peptide" evidence="1">
    <location>
        <begin position="1"/>
        <end position="18"/>
    </location>
</feature>
<dbReference type="RefSeq" id="WP_233393452.1">
    <property type="nucleotide sequence ID" value="NZ_JAJTWT010000007.1"/>
</dbReference>
<accession>A0ABS8XGV1</accession>
<reference evidence="2 3" key="1">
    <citation type="submission" date="2021-12" db="EMBL/GenBank/DDBJ databases">
        <title>Genome seq of p7.</title>
        <authorList>
            <person name="Seo T."/>
        </authorList>
    </citation>
    <scope>NUCLEOTIDE SEQUENCE [LARGE SCALE GENOMIC DNA]</scope>
    <source>
        <strain evidence="2 3">P7</strain>
    </source>
</reference>
<sequence length="291" mass="31949">MQNILLVALITAPLLAFSSEQVLVPAMVDSTAVPMQGSVPFELAGGKRNVIRLAQSSTGPSTEFSVPTTVANITSVWKLGELVIALGEVVPSRGYQEIDIFDSRTGQLLDAFWGYNMSVSPDRTKVAFVRPFPITGVEGVESQYMLFNLAKPRRDQRELDDRRMNAGEQIYPSVVRPNVNVSPLEAHTLASTLKWSPDGQELVFLDVVSSQVYLTMISPFSSSRGKNITSRRLIPELNKLCMVNASNDCINSPPNQIDLSFRSQEIQIAAASRDQTRNFSVNRAALSPTSD</sequence>
<name>A0ABS8XGV1_9BURK</name>
<evidence type="ECO:0000256" key="1">
    <source>
        <dbReference type="SAM" id="SignalP"/>
    </source>
</evidence>
<keyword evidence="1" id="KW-0732">Signal</keyword>
<keyword evidence="3" id="KW-1185">Reference proteome</keyword>
<gene>
    <name evidence="2" type="ORF">LXT12_16865</name>
</gene>
<comment type="caution">
    <text evidence="2">The sequence shown here is derived from an EMBL/GenBank/DDBJ whole genome shotgun (WGS) entry which is preliminary data.</text>
</comment>